<evidence type="ECO:0000313" key="5">
    <source>
        <dbReference type="Proteomes" id="UP000013243"/>
    </source>
</evidence>
<dbReference type="GO" id="GO:0042597">
    <property type="term" value="C:periplasmic space"/>
    <property type="evidence" value="ECO:0007669"/>
    <property type="project" value="UniProtKB-SubCell"/>
</dbReference>
<evidence type="ECO:0000313" key="4">
    <source>
        <dbReference type="EMBL" id="ANP43453.1"/>
    </source>
</evidence>
<sequence>MSDSASSNPDKITKPRNPLYRKRSTAPMNAFARHDQTGPVSPEAKSEALGALSLLEELSDELEDTLDVYVPNAHLRMAMHLIKGHFEAKTITPTSLIGASRVPYATATRRMKEMVEAGLIEQRPRTKSGKSFSMHPSDKLLDQWIRLSSRVRRMAEARFGGRHRGQESKDYYFGGSYSAAQSILPMRVRSEPLKVSGGLRVLVHGDPTFMVMENLKRQFEQVIGVQISQRAFSIDRLREEALRNADRAASRYDIIAVDLPWIGEFATKDVLMPLDQVMDVARLDTADFHTAGWTAAHWGGRAYGVPAQTTPELLFYRRDLFAEAGLEPPATTDALLQAARALHDPRHGCYGIAWNAARGTALGHTALMTMADFGQPVLDLPANAGGFDTDGLADRTYRATIDTPAGLLAAEYLLELLQYSPPDILSMSWYERVRPYAAGNIAMAYGYTLLAPYFELDESSPAYGQTGYLPHPAGAGGNPIAPVGGYVMGIPANLAPDRIPAAVEALMVFTSPEAQKLFVQHGSRTNPRYSVGSDPEVRRTSQIFEAVDAMSWRDELQFWPRPPVPEIGQIIRICGEEFHDMLRGVIPPREALRQAQARADALIATHGT</sequence>
<name>A0A1B1AA60_9RHOB</name>
<dbReference type="InterPro" id="IPR036390">
    <property type="entry name" value="WH_DNA-bd_sf"/>
</dbReference>
<dbReference type="InterPro" id="IPR006059">
    <property type="entry name" value="SBP"/>
</dbReference>
<organism evidence="4 5">
    <name type="scientific">Tritonibacter mobilis F1926</name>
    <dbReference type="NCBI Taxonomy" id="1265309"/>
    <lineage>
        <taxon>Bacteria</taxon>
        <taxon>Pseudomonadati</taxon>
        <taxon>Pseudomonadota</taxon>
        <taxon>Alphaproteobacteria</taxon>
        <taxon>Rhodobacterales</taxon>
        <taxon>Paracoccaceae</taxon>
        <taxon>Tritonibacter</taxon>
    </lineage>
</organism>
<dbReference type="Gene3D" id="1.10.10.10">
    <property type="entry name" value="Winged helix-like DNA-binding domain superfamily/Winged helix DNA-binding domain"/>
    <property type="match status" value="1"/>
</dbReference>
<feature type="compositionally biased region" description="Polar residues" evidence="3">
    <location>
        <begin position="1"/>
        <end position="10"/>
    </location>
</feature>
<reference evidence="4 5" key="1">
    <citation type="journal article" date="2016" name="ISME J.">
        <title>Global occurrence and heterogeneity of the Roseobacter-clade species Ruegeria mobilis.</title>
        <authorList>
            <person name="Sonnenschein E."/>
            <person name="Gram L."/>
        </authorList>
    </citation>
    <scope>NUCLEOTIDE SEQUENCE [LARGE SCALE GENOMIC DNA]</scope>
    <source>
        <strain evidence="4 5">F1926</strain>
        <plasmid evidence="4 5">unnamed2</plasmid>
    </source>
</reference>
<protein>
    <submittedName>
        <fullName evidence="4">Sugar ABC transporter substrate-binding protein</fullName>
    </submittedName>
</protein>
<gene>
    <name evidence="4" type="ORF">K529_022105</name>
</gene>
<dbReference type="SUPFAM" id="SSF46785">
    <property type="entry name" value="Winged helix' DNA-binding domain"/>
    <property type="match status" value="1"/>
</dbReference>
<dbReference type="EMBL" id="CP015232">
    <property type="protein sequence ID" value="ANP43453.1"/>
    <property type="molecule type" value="Genomic_DNA"/>
</dbReference>
<evidence type="ECO:0000256" key="3">
    <source>
        <dbReference type="SAM" id="MobiDB-lite"/>
    </source>
</evidence>
<dbReference type="InterPro" id="IPR050490">
    <property type="entry name" value="Bact_solute-bd_prot1"/>
</dbReference>
<comment type="similarity">
    <text evidence="2">Belongs to the bacterial solute-binding protein 1 family.</text>
</comment>
<feature type="region of interest" description="Disordered" evidence="3">
    <location>
        <begin position="1"/>
        <end position="43"/>
    </location>
</feature>
<evidence type="ECO:0000256" key="2">
    <source>
        <dbReference type="ARBA" id="ARBA00008520"/>
    </source>
</evidence>
<accession>A0A1B1AA60</accession>
<dbReference type="InterPro" id="IPR036388">
    <property type="entry name" value="WH-like_DNA-bd_sf"/>
</dbReference>
<proteinExistence type="inferred from homology"/>
<dbReference type="SUPFAM" id="SSF53850">
    <property type="entry name" value="Periplasmic binding protein-like II"/>
    <property type="match status" value="1"/>
</dbReference>
<dbReference type="PANTHER" id="PTHR43649">
    <property type="entry name" value="ARABINOSE-BINDING PROTEIN-RELATED"/>
    <property type="match status" value="1"/>
</dbReference>
<evidence type="ECO:0000256" key="1">
    <source>
        <dbReference type="ARBA" id="ARBA00004418"/>
    </source>
</evidence>
<geneLocation type="plasmid" evidence="4 5">
    <name>unnamed2</name>
</geneLocation>
<dbReference type="PANTHER" id="PTHR43649:SF12">
    <property type="entry name" value="DIACETYLCHITOBIOSE BINDING PROTEIN DASA"/>
    <property type="match status" value="1"/>
</dbReference>
<dbReference type="KEGG" id="rmb:K529_022105"/>
<comment type="subcellular location">
    <subcellularLocation>
        <location evidence="1">Periplasm</location>
    </subcellularLocation>
</comment>
<dbReference type="AlphaFoldDB" id="A0A1B1AA60"/>
<keyword evidence="4" id="KW-0614">Plasmid</keyword>
<dbReference type="Pfam" id="PF01547">
    <property type="entry name" value="SBP_bac_1"/>
    <property type="match status" value="1"/>
</dbReference>
<dbReference type="Gene3D" id="3.40.190.10">
    <property type="entry name" value="Periplasmic binding protein-like II"/>
    <property type="match status" value="2"/>
</dbReference>
<dbReference type="Proteomes" id="UP000013243">
    <property type="component" value="Plasmid unnamed2"/>
</dbReference>